<dbReference type="Proteomes" id="UP000824162">
    <property type="component" value="Unassembled WGS sequence"/>
</dbReference>
<dbReference type="InterPro" id="IPR000640">
    <property type="entry name" value="EFG_V-like"/>
</dbReference>
<sequence length="873" mass="98119">MKNIVLGILAHVDSGKTTLSEAVLYKTGCLRKLGRVDHKDAFLDNHSIERDRGITIFSKQAVFEYGDTVFTLLDTPGHVDFSLEAERALQVLDYAVLVISGSDGVQSHTETIWNLLRKYKVPVFIFVNKMDLTGVDRESLMSELKQSLSENCVDFVQDSDSFFEAVAMCDESLLNKYIEAMSISDGDLREVISKRAVFPCFFGSALRLEGIDELLEALAKYTLMPHYSDEFGAKVYKIADDGQGSRLTQLKVTGGTLRVKDTISGTSKTREAWTEKVNQIRIYSGGKFKTVPEAAAGVVCAVTGLSNTYPGEGLGAEADSSKMNLNPLLSYTVRVLSRVDIHTVVQCLRELEEEEPQLNVVWNEQLQEIHVRLMGEIQLEVLKQIVLDRYDIDIEFVSSGVAYKETVKNTVEGVGHYEPLRHYAEVHLLIEPGKPGSGVQIFSRCSEDKLDKNWQRLIMTHLAEKQHLGVLTGSPVTDIKITLVSGRAHKKHTEGGDFRQATYRAVRQGLRMAESVLLEPWYDVKLKVPAECTGRAMTDLQNMNGEIDPPMPGPNFTILSGTVPVSQIIDYQSEVLAYTGGRGSLTCIPCGYKPCVNQAEVIEEIGYDCDADVENTADSVFCKHGAGFNVKWDEVYEYMHLESELKKNEDLAPVNPNAKRRTISAATDKELLEIFERTYGAVRREMHNPLKTAKTVSDSDKRYRPKKRKNNGEEFLLVDGYNIIFAWDELRDLAESNLEMARTALADVLCNYQGFKECEVILVFDAYKVKNNPGEVEQYRNIKIVYTKESETADTYIEKTAHKLSRDNYVRVATSDFATQMIILGDGSFRISARELKDEIKAAQDAIRSYIDNEKNRKFSTIESRVQLPEQDN</sequence>
<dbReference type="GO" id="GO:0006412">
    <property type="term" value="P:translation"/>
    <property type="evidence" value="ECO:0007669"/>
    <property type="project" value="UniProtKB-KW"/>
</dbReference>
<dbReference type="GO" id="GO:0046677">
    <property type="term" value="P:response to antibiotic"/>
    <property type="evidence" value="ECO:0007669"/>
    <property type="project" value="UniProtKB-KW"/>
</dbReference>
<dbReference type="InterPro" id="IPR014721">
    <property type="entry name" value="Ribsml_uS5_D2-typ_fold_subgr"/>
</dbReference>
<dbReference type="SUPFAM" id="SSF50447">
    <property type="entry name" value="Translation proteins"/>
    <property type="match status" value="1"/>
</dbReference>
<dbReference type="InterPro" id="IPR005517">
    <property type="entry name" value="Transl_elong_EFG/EF2_IV"/>
</dbReference>
<dbReference type="InterPro" id="IPR027417">
    <property type="entry name" value="P-loop_NTPase"/>
</dbReference>
<organism evidence="6 7">
    <name type="scientific">Candidatus Monoglobus merdigallinarum</name>
    <dbReference type="NCBI Taxonomy" id="2838698"/>
    <lineage>
        <taxon>Bacteria</taxon>
        <taxon>Bacillati</taxon>
        <taxon>Bacillota</taxon>
        <taxon>Clostridia</taxon>
        <taxon>Monoglobales</taxon>
        <taxon>Monoglobaceae</taxon>
        <taxon>Monoglobus</taxon>
    </lineage>
</organism>
<dbReference type="Pfam" id="PF00009">
    <property type="entry name" value="GTP_EFTU"/>
    <property type="match status" value="1"/>
</dbReference>
<dbReference type="PANTHER" id="PTHR43261">
    <property type="entry name" value="TRANSLATION ELONGATION FACTOR G-RELATED"/>
    <property type="match status" value="1"/>
</dbReference>
<dbReference type="CDD" id="cd03711">
    <property type="entry name" value="Tet_C"/>
    <property type="match status" value="1"/>
</dbReference>
<evidence type="ECO:0000256" key="4">
    <source>
        <dbReference type="ARBA" id="ARBA00023251"/>
    </source>
</evidence>
<dbReference type="NCBIfam" id="TIGR00231">
    <property type="entry name" value="small_GTP"/>
    <property type="match status" value="1"/>
</dbReference>
<dbReference type="SUPFAM" id="SSF54211">
    <property type="entry name" value="Ribosomal protein S5 domain 2-like"/>
    <property type="match status" value="1"/>
</dbReference>
<comment type="caution">
    <text evidence="6">The sequence shown here is derived from an EMBL/GenBank/DDBJ whole genome shotgun (WGS) entry which is preliminary data.</text>
</comment>
<dbReference type="CDD" id="cd10912">
    <property type="entry name" value="PIN_YacP-like"/>
    <property type="match status" value="1"/>
</dbReference>
<dbReference type="AlphaFoldDB" id="A0A9D1TM31"/>
<dbReference type="Gene3D" id="2.40.30.10">
    <property type="entry name" value="Translation factors"/>
    <property type="match status" value="1"/>
</dbReference>
<dbReference type="GO" id="GO:0003924">
    <property type="term" value="F:GTPase activity"/>
    <property type="evidence" value="ECO:0007669"/>
    <property type="project" value="InterPro"/>
</dbReference>
<accession>A0A9D1TM31</accession>
<dbReference type="Gene3D" id="3.30.230.10">
    <property type="match status" value="1"/>
</dbReference>
<dbReference type="SUPFAM" id="SSF52540">
    <property type="entry name" value="P-loop containing nucleoside triphosphate hydrolases"/>
    <property type="match status" value="1"/>
</dbReference>
<evidence type="ECO:0000259" key="5">
    <source>
        <dbReference type="PROSITE" id="PS51722"/>
    </source>
</evidence>
<evidence type="ECO:0000256" key="3">
    <source>
        <dbReference type="ARBA" id="ARBA00023134"/>
    </source>
</evidence>
<dbReference type="Gene3D" id="3.30.70.870">
    <property type="entry name" value="Elongation Factor G (Translational Gtpase), domain 3"/>
    <property type="match status" value="1"/>
</dbReference>
<evidence type="ECO:0000256" key="1">
    <source>
        <dbReference type="ARBA" id="ARBA00022741"/>
    </source>
</evidence>
<dbReference type="InterPro" id="IPR035647">
    <property type="entry name" value="EFG_III/V"/>
</dbReference>
<dbReference type="InterPro" id="IPR009000">
    <property type="entry name" value="Transl_B-barrel_sf"/>
</dbReference>
<dbReference type="Pfam" id="PF05991">
    <property type="entry name" value="NYN_YacP"/>
    <property type="match status" value="1"/>
</dbReference>
<gene>
    <name evidence="6" type="ORF">H9900_00840</name>
</gene>
<dbReference type="Pfam" id="PF03764">
    <property type="entry name" value="EFG_IV"/>
    <property type="match status" value="1"/>
</dbReference>
<dbReference type="GO" id="GO:0032790">
    <property type="term" value="P:ribosome disassembly"/>
    <property type="evidence" value="ECO:0007669"/>
    <property type="project" value="TreeGrafter"/>
</dbReference>
<dbReference type="Pfam" id="PF14492">
    <property type="entry name" value="EFG_III"/>
    <property type="match status" value="1"/>
</dbReference>
<reference evidence="6" key="2">
    <citation type="submission" date="2021-04" db="EMBL/GenBank/DDBJ databases">
        <authorList>
            <person name="Gilroy R."/>
        </authorList>
    </citation>
    <scope>NUCLEOTIDE SEQUENCE</scope>
    <source>
        <strain evidence="6">5790</strain>
    </source>
</reference>
<evidence type="ECO:0000313" key="7">
    <source>
        <dbReference type="Proteomes" id="UP000824162"/>
    </source>
</evidence>
<dbReference type="InterPro" id="IPR005225">
    <property type="entry name" value="Small_GTP-bd"/>
</dbReference>
<dbReference type="GO" id="GO:0005525">
    <property type="term" value="F:GTP binding"/>
    <property type="evidence" value="ECO:0007669"/>
    <property type="project" value="UniProtKB-KW"/>
</dbReference>
<keyword evidence="4" id="KW-0046">Antibiotic resistance</keyword>
<keyword evidence="2" id="KW-0648">Protein biosynthesis</keyword>
<evidence type="ECO:0000313" key="6">
    <source>
        <dbReference type="EMBL" id="HIV85338.1"/>
    </source>
</evidence>
<dbReference type="Gene3D" id="3.30.70.240">
    <property type="match status" value="1"/>
</dbReference>
<dbReference type="Gene3D" id="3.40.50.300">
    <property type="entry name" value="P-loop containing nucleotide triphosphate hydrolases"/>
    <property type="match status" value="1"/>
</dbReference>
<dbReference type="InterPro" id="IPR031157">
    <property type="entry name" value="G_TR_CS"/>
</dbReference>
<dbReference type="InterPro" id="IPR035650">
    <property type="entry name" value="Tet_C"/>
</dbReference>
<keyword evidence="3" id="KW-0342">GTP-binding</keyword>
<dbReference type="InterPro" id="IPR041095">
    <property type="entry name" value="EFG_II"/>
</dbReference>
<dbReference type="InterPro" id="IPR000795">
    <property type="entry name" value="T_Tr_GTP-bd_dom"/>
</dbReference>
<dbReference type="Pfam" id="PF00679">
    <property type="entry name" value="EFG_C"/>
    <property type="match status" value="1"/>
</dbReference>
<evidence type="ECO:0000256" key="2">
    <source>
        <dbReference type="ARBA" id="ARBA00022917"/>
    </source>
</evidence>
<dbReference type="PROSITE" id="PS51722">
    <property type="entry name" value="G_TR_2"/>
    <property type="match status" value="1"/>
</dbReference>
<dbReference type="SMART" id="SM00838">
    <property type="entry name" value="EFG_C"/>
    <property type="match status" value="1"/>
</dbReference>
<keyword evidence="1" id="KW-0547">Nucleotide-binding</keyword>
<dbReference type="EMBL" id="DXIJ01000016">
    <property type="protein sequence ID" value="HIV85338.1"/>
    <property type="molecule type" value="Genomic_DNA"/>
</dbReference>
<proteinExistence type="predicted"/>
<dbReference type="PANTHER" id="PTHR43261:SF1">
    <property type="entry name" value="RIBOSOME-RELEASING FACTOR 2, MITOCHONDRIAL"/>
    <property type="match status" value="1"/>
</dbReference>
<protein>
    <submittedName>
        <fullName evidence="6">TetM/TetW/TetO/TetS family tetracycline resistance ribosomal protection protein</fullName>
    </submittedName>
</protein>
<dbReference type="PRINTS" id="PR00315">
    <property type="entry name" value="ELONGATNFCT"/>
</dbReference>
<feature type="domain" description="Tr-type G" evidence="5">
    <location>
        <begin position="1"/>
        <end position="226"/>
    </location>
</feature>
<name>A0A9D1TM31_9FIRM</name>
<dbReference type="InterPro" id="IPR010298">
    <property type="entry name" value="YacP-like"/>
</dbReference>
<dbReference type="PROSITE" id="PS00301">
    <property type="entry name" value="G_TR_1"/>
    <property type="match status" value="1"/>
</dbReference>
<reference evidence="6" key="1">
    <citation type="journal article" date="2021" name="PeerJ">
        <title>Extensive microbial diversity within the chicken gut microbiome revealed by metagenomics and culture.</title>
        <authorList>
            <person name="Gilroy R."/>
            <person name="Ravi A."/>
            <person name="Getino M."/>
            <person name="Pursley I."/>
            <person name="Horton D.L."/>
            <person name="Alikhan N.F."/>
            <person name="Baker D."/>
            <person name="Gharbi K."/>
            <person name="Hall N."/>
            <person name="Watson M."/>
            <person name="Adriaenssens E.M."/>
            <person name="Foster-Nyarko E."/>
            <person name="Jarju S."/>
            <person name="Secka A."/>
            <person name="Antonio M."/>
            <person name="Oren A."/>
            <person name="Chaudhuri R.R."/>
            <person name="La Ragione R."/>
            <person name="Hildebrand F."/>
            <person name="Pallen M.J."/>
        </authorList>
    </citation>
    <scope>NUCLEOTIDE SEQUENCE</scope>
    <source>
        <strain evidence="6">5790</strain>
    </source>
</reference>
<dbReference type="SUPFAM" id="SSF54980">
    <property type="entry name" value="EF-G C-terminal domain-like"/>
    <property type="match status" value="2"/>
</dbReference>
<dbReference type="SMART" id="SM00889">
    <property type="entry name" value="EFG_IV"/>
    <property type="match status" value="1"/>
</dbReference>
<dbReference type="InterPro" id="IPR020568">
    <property type="entry name" value="Ribosomal_Su5_D2-typ_SF"/>
</dbReference>